<evidence type="ECO:0000259" key="5">
    <source>
        <dbReference type="PROSITE" id="PS50075"/>
    </source>
</evidence>
<dbReference type="Pfam" id="PF00550">
    <property type="entry name" value="PP-binding"/>
    <property type="match status" value="1"/>
</dbReference>
<feature type="domain" description="Carrier" evidence="5">
    <location>
        <begin position="608"/>
        <end position="685"/>
    </location>
</feature>
<dbReference type="InterPro" id="IPR009081">
    <property type="entry name" value="PP-bd_ACP"/>
</dbReference>
<dbReference type="PANTHER" id="PTHR22754:SF32">
    <property type="entry name" value="DISCO-INTERACTING PROTEIN 2"/>
    <property type="match status" value="1"/>
</dbReference>
<dbReference type="EMBL" id="JACJSI010000079">
    <property type="protein sequence ID" value="MBD2533053.1"/>
    <property type="molecule type" value="Genomic_DNA"/>
</dbReference>
<dbReference type="SUPFAM" id="SSF56801">
    <property type="entry name" value="Acetyl-CoA synthetase-like"/>
    <property type="match status" value="1"/>
</dbReference>
<evidence type="ECO:0000256" key="3">
    <source>
        <dbReference type="ARBA" id="ARBA00022832"/>
    </source>
</evidence>
<gene>
    <name evidence="6" type="ORF">H6G97_27185</name>
</gene>
<dbReference type="Gene3D" id="3.40.50.12780">
    <property type="entry name" value="N-terminal domain of ligase-like"/>
    <property type="match status" value="1"/>
</dbReference>
<dbReference type="PANTHER" id="PTHR22754">
    <property type="entry name" value="DISCO-INTERACTING PROTEIN 2 DIP2 -RELATED"/>
    <property type="match status" value="1"/>
</dbReference>
<keyword evidence="3" id="KW-0276">Fatty acid metabolism</keyword>
<dbReference type="RefSeq" id="WP_190943644.1">
    <property type="nucleotide sequence ID" value="NZ_JACJSI010000079.1"/>
</dbReference>
<keyword evidence="2" id="KW-0436">Ligase</keyword>
<dbReference type="InterPro" id="IPR025110">
    <property type="entry name" value="AMP-bd_C"/>
</dbReference>
<evidence type="ECO:0000256" key="1">
    <source>
        <dbReference type="ARBA" id="ARBA00006432"/>
    </source>
</evidence>
<protein>
    <submittedName>
        <fullName evidence="6">AMP-binding protein</fullName>
    </submittedName>
</protein>
<reference evidence="6 7" key="1">
    <citation type="journal article" date="2020" name="ISME J.">
        <title>Comparative genomics reveals insights into cyanobacterial evolution and habitat adaptation.</title>
        <authorList>
            <person name="Chen M.Y."/>
            <person name="Teng W.K."/>
            <person name="Zhao L."/>
            <person name="Hu C.X."/>
            <person name="Zhou Y.K."/>
            <person name="Han B.P."/>
            <person name="Song L.R."/>
            <person name="Shu W.S."/>
        </authorList>
    </citation>
    <scope>NUCLEOTIDE SEQUENCE [LARGE SCALE GENOMIC DNA]</scope>
    <source>
        <strain evidence="6 7">FACHB-838</strain>
    </source>
</reference>
<evidence type="ECO:0000256" key="2">
    <source>
        <dbReference type="ARBA" id="ARBA00022598"/>
    </source>
</evidence>
<comment type="similarity">
    <text evidence="1">Belongs to the ATP-dependent AMP-binding enzyme family.</text>
</comment>
<accession>A0ABR8DXF8</accession>
<dbReference type="Pfam" id="PF23024">
    <property type="entry name" value="AMP-dom_DIP2-like"/>
    <property type="match status" value="1"/>
</dbReference>
<dbReference type="PROSITE" id="PS50075">
    <property type="entry name" value="CARRIER"/>
    <property type="match status" value="1"/>
</dbReference>
<proteinExistence type="inferred from homology"/>
<dbReference type="InterPro" id="IPR040097">
    <property type="entry name" value="FAAL/FAAC"/>
</dbReference>
<comment type="caution">
    <text evidence="6">The sequence shown here is derived from an EMBL/GenBank/DDBJ whole genome shotgun (WGS) entry which is preliminary data.</text>
</comment>
<dbReference type="SUPFAM" id="SSF47336">
    <property type="entry name" value="ACP-like"/>
    <property type="match status" value="1"/>
</dbReference>
<evidence type="ECO:0000313" key="7">
    <source>
        <dbReference type="Proteomes" id="UP000623440"/>
    </source>
</evidence>
<dbReference type="Pfam" id="PF00501">
    <property type="entry name" value="AMP-binding"/>
    <property type="match status" value="1"/>
</dbReference>
<organism evidence="6 7">
    <name type="scientific">Nostoc flagelliforme FACHB-838</name>
    <dbReference type="NCBI Taxonomy" id="2692904"/>
    <lineage>
        <taxon>Bacteria</taxon>
        <taxon>Bacillati</taxon>
        <taxon>Cyanobacteriota</taxon>
        <taxon>Cyanophyceae</taxon>
        <taxon>Nostocales</taxon>
        <taxon>Nostocaceae</taxon>
        <taxon>Nostoc</taxon>
    </lineage>
</organism>
<dbReference type="InterPro" id="IPR045851">
    <property type="entry name" value="AMP-bd_C_sf"/>
</dbReference>
<dbReference type="InterPro" id="IPR036736">
    <property type="entry name" value="ACP-like_sf"/>
</dbReference>
<dbReference type="InterPro" id="IPR042099">
    <property type="entry name" value="ANL_N_sf"/>
</dbReference>
<dbReference type="PROSITE" id="PS00455">
    <property type="entry name" value="AMP_BINDING"/>
    <property type="match status" value="1"/>
</dbReference>
<dbReference type="Gene3D" id="3.30.300.30">
    <property type="match status" value="1"/>
</dbReference>
<dbReference type="Gene3D" id="1.10.1200.10">
    <property type="entry name" value="ACP-like"/>
    <property type="match status" value="1"/>
</dbReference>
<dbReference type="InterPro" id="IPR020845">
    <property type="entry name" value="AMP-binding_CS"/>
</dbReference>
<dbReference type="Proteomes" id="UP000623440">
    <property type="component" value="Unassembled WGS sequence"/>
</dbReference>
<keyword evidence="4" id="KW-0443">Lipid metabolism</keyword>
<keyword evidence="7" id="KW-1185">Reference proteome</keyword>
<dbReference type="CDD" id="cd05931">
    <property type="entry name" value="FAAL"/>
    <property type="match status" value="1"/>
</dbReference>
<dbReference type="InterPro" id="IPR000873">
    <property type="entry name" value="AMP-dep_synth/lig_dom"/>
</dbReference>
<evidence type="ECO:0000313" key="6">
    <source>
        <dbReference type="EMBL" id="MBD2533053.1"/>
    </source>
</evidence>
<evidence type="ECO:0000256" key="4">
    <source>
        <dbReference type="ARBA" id="ARBA00023098"/>
    </source>
</evidence>
<name>A0ABR8DXF8_9NOSO</name>
<sequence>MNQIITTLTNSICINNNFSNLVDILRYRALHQPNQTAFTYLEEQEELKTTLTYQQLDAKARSIAVYLQNISTPGERILLLYPPGLDYIAAFFGCLYAELIAIPLYSPRNNRKMSRIQSIMEDSQAQIALTNSRSLINIQTLLNHAPDLKKLQWLATDEIDENLAEQWESKSVRSVSIAYLQYTSGSTSTPKGVMISHENALENSAEIAISWRTGADSVLVSWLPHFHDFGQIYGVIQPIYNGFPCIFMSPASFTQKPIRWLKAISDYKATHSGAPNFAYDLCADKIKPEQRENLDLSRWEIAVNGAEPVRKQTLENFYHVFAPYGFRWSTFYPGYGLAEATLKVSSARKKNSPTILTVRADSLTNNLIVEASSDEAFTRTLVGCGSTVLNSKVVIVNPESLTQSPSGQVGEIWVSGPSIAQGYWGRIEETQRTFRAYLTDNEEGPLLRTGDLGFVKDGELFITGRIKDLIVIRGSNHYPQDIELTAEQSHAGLRSGYSAAFAIDENEQERLVIVCEIERSYLRKLDADEVIQAIRKAVSQEHELEIYAVLLLKTGSIPKTSSGKIQRKACHTQFLNNQLDVVQEWKVQSNEKVINEGQFSMPNNLSNIIKSGTQDWLISWIAKEKNLDIKEIDPNQSLTYYGLSSLDSMNLHGDLETWLGYSIVPDWLWDSPSIDALAKQISQPQNSVFVSKVTS</sequence>